<dbReference type="GO" id="GO:0006144">
    <property type="term" value="P:purine nucleobase metabolic process"/>
    <property type="evidence" value="ECO:0007669"/>
    <property type="project" value="TreeGrafter"/>
</dbReference>
<dbReference type="GO" id="GO:0006166">
    <property type="term" value="P:purine ribonucleoside salvage"/>
    <property type="evidence" value="ECO:0007669"/>
    <property type="project" value="UniProtKB-KW"/>
</dbReference>
<dbReference type="GO" id="GO:0004001">
    <property type="term" value="F:adenosine kinase activity"/>
    <property type="evidence" value="ECO:0007669"/>
    <property type="project" value="UniProtKB-UniRule"/>
</dbReference>
<keyword evidence="6" id="KW-0460">Magnesium</keyword>
<dbReference type="AlphaFoldDB" id="A0A8T0YJT4"/>
<name>A0A8T0YJT4_9STRA</name>
<evidence type="ECO:0000313" key="7">
    <source>
        <dbReference type="EMBL" id="KAG2851917.1"/>
    </source>
</evidence>
<comment type="similarity">
    <text evidence="1 6">Belongs to the carbohydrate kinase PfkB family.</text>
</comment>
<comment type="pathway">
    <text evidence="6">Purine metabolism; AMP biosynthesis via salvage pathway; AMP from adenosine: step 1/1.</text>
</comment>
<dbReference type="GO" id="GO:0044209">
    <property type="term" value="P:AMP salvage"/>
    <property type="evidence" value="ECO:0007669"/>
    <property type="project" value="UniProtKB-UniRule"/>
</dbReference>
<dbReference type="GO" id="GO:0005524">
    <property type="term" value="F:ATP binding"/>
    <property type="evidence" value="ECO:0007669"/>
    <property type="project" value="UniProtKB-UniRule"/>
</dbReference>
<dbReference type="InterPro" id="IPR001805">
    <property type="entry name" value="Adenokinase"/>
</dbReference>
<comment type="function">
    <text evidence="6">ATP dependent phosphorylation of adenosine and other related nucleoside analogs to monophosphate derivatives.</text>
</comment>
<accession>A0A8T0YJT4</accession>
<organism evidence="7 8">
    <name type="scientific">Phytophthora cactorum</name>
    <dbReference type="NCBI Taxonomy" id="29920"/>
    <lineage>
        <taxon>Eukaryota</taxon>
        <taxon>Sar</taxon>
        <taxon>Stramenopiles</taxon>
        <taxon>Oomycota</taxon>
        <taxon>Peronosporomycetes</taxon>
        <taxon>Peronosporales</taxon>
        <taxon>Peronosporaceae</taxon>
        <taxon>Phytophthora</taxon>
    </lineage>
</organism>
<keyword evidence="2 6" id="KW-0808">Transferase</keyword>
<dbReference type="InterPro" id="IPR029056">
    <property type="entry name" value="Ribokinase-like"/>
</dbReference>
<sequence length="313" mass="33888">MKGWLCVSSHCGAHQYSADSVLQNRDFCGSYSSHFSSLSHIRAAGNVREMSSVKADVGPRPRTPAPIVHQKTSVTFNHRTALILADETHVPLFEELQTPSPRLWPVVPRRTPYAWFRRARRQALGMCVQVDGVNVSYLENDDFKTGMSAVCVHKLKLSQAAELSGVNNFHHDQLAKTGGQEIINTGLFFYSTGFHFTVRVPQGPPMAGIPFADSGFGNESVAKTLGKVLDWSEDSQEITLKTAQLEKASGSHCNSAGFPYGADTAVAVHQGKVNTFDVLKRAASPIVDMSGAGGASLMASPLAYLRICCFSSA</sequence>
<keyword evidence="4 6" id="KW-0418">Kinase</keyword>
<dbReference type="Gene3D" id="3.40.1190.20">
    <property type="match status" value="1"/>
</dbReference>
<evidence type="ECO:0000256" key="1">
    <source>
        <dbReference type="ARBA" id="ARBA00010688"/>
    </source>
</evidence>
<evidence type="ECO:0000256" key="4">
    <source>
        <dbReference type="ARBA" id="ARBA00022777"/>
    </source>
</evidence>
<comment type="catalytic activity">
    <reaction evidence="6">
        <text>adenosine + ATP = AMP + ADP + H(+)</text>
        <dbReference type="Rhea" id="RHEA:20824"/>
        <dbReference type="ChEBI" id="CHEBI:15378"/>
        <dbReference type="ChEBI" id="CHEBI:16335"/>
        <dbReference type="ChEBI" id="CHEBI:30616"/>
        <dbReference type="ChEBI" id="CHEBI:456215"/>
        <dbReference type="ChEBI" id="CHEBI:456216"/>
        <dbReference type="EC" id="2.7.1.20"/>
    </reaction>
</comment>
<dbReference type="EMBL" id="RCMG01000574">
    <property type="protein sequence ID" value="KAG2851917.1"/>
    <property type="molecule type" value="Genomic_DNA"/>
</dbReference>
<keyword evidence="6" id="KW-0660">Purine salvage</keyword>
<reference evidence="7" key="1">
    <citation type="submission" date="2018-10" db="EMBL/GenBank/DDBJ databases">
        <title>Effector identification in a new, highly contiguous assembly of the strawberry crown rot pathogen Phytophthora cactorum.</title>
        <authorList>
            <person name="Armitage A.D."/>
            <person name="Nellist C.F."/>
            <person name="Bates H."/>
            <person name="Vickerstaff R.J."/>
            <person name="Harrison R.J."/>
        </authorList>
    </citation>
    <scope>NUCLEOTIDE SEQUENCE</scope>
    <source>
        <strain evidence="7">15-7</strain>
    </source>
</reference>
<dbReference type="PANTHER" id="PTHR45769:SF3">
    <property type="entry name" value="ADENOSINE KINASE"/>
    <property type="match status" value="1"/>
</dbReference>
<dbReference type="GO" id="GO:0005829">
    <property type="term" value="C:cytosol"/>
    <property type="evidence" value="ECO:0007669"/>
    <property type="project" value="TreeGrafter"/>
</dbReference>
<dbReference type="EC" id="2.7.1.20" evidence="6"/>
<keyword evidence="5 6" id="KW-0067">ATP-binding</keyword>
<dbReference type="GO" id="GO:0005634">
    <property type="term" value="C:nucleus"/>
    <property type="evidence" value="ECO:0007669"/>
    <property type="project" value="TreeGrafter"/>
</dbReference>
<comment type="caution">
    <text evidence="7">The sequence shown here is derived from an EMBL/GenBank/DDBJ whole genome shotgun (WGS) entry which is preliminary data.</text>
</comment>
<evidence type="ECO:0000256" key="2">
    <source>
        <dbReference type="ARBA" id="ARBA00022679"/>
    </source>
</evidence>
<proteinExistence type="inferred from homology"/>
<dbReference type="Proteomes" id="UP000735874">
    <property type="component" value="Unassembled WGS sequence"/>
</dbReference>
<protein>
    <recommendedName>
        <fullName evidence="6">Adenosine kinase</fullName>
        <shortName evidence="6">AK</shortName>
        <ecNumber evidence="6">2.7.1.20</ecNumber>
    </recommendedName>
    <alternativeName>
        <fullName evidence="6">Adenosine 5'-phosphotransferase</fullName>
    </alternativeName>
</protein>
<evidence type="ECO:0000313" key="8">
    <source>
        <dbReference type="Proteomes" id="UP000735874"/>
    </source>
</evidence>
<evidence type="ECO:0000256" key="3">
    <source>
        <dbReference type="ARBA" id="ARBA00022741"/>
    </source>
</evidence>
<evidence type="ECO:0000256" key="6">
    <source>
        <dbReference type="RuleBase" id="RU368116"/>
    </source>
</evidence>
<keyword evidence="3 6" id="KW-0547">Nucleotide-binding</keyword>
<dbReference type="PANTHER" id="PTHR45769">
    <property type="entry name" value="ADENOSINE KINASE"/>
    <property type="match status" value="1"/>
</dbReference>
<gene>
    <name evidence="7" type="ORF">PC113_g15484</name>
</gene>
<evidence type="ECO:0000256" key="5">
    <source>
        <dbReference type="ARBA" id="ARBA00022840"/>
    </source>
</evidence>
<dbReference type="VEuPathDB" id="FungiDB:PC110_g12237"/>
<comment type="cofactor">
    <cofactor evidence="6">
        <name>Mg(2+)</name>
        <dbReference type="ChEBI" id="CHEBI:18420"/>
    </cofactor>
</comment>